<accession>A0ACC2PNT6</accession>
<organism evidence="1 2">
    <name type="scientific">Eretmocerus hayati</name>
    <dbReference type="NCBI Taxonomy" id="131215"/>
    <lineage>
        <taxon>Eukaryota</taxon>
        <taxon>Metazoa</taxon>
        <taxon>Ecdysozoa</taxon>
        <taxon>Arthropoda</taxon>
        <taxon>Hexapoda</taxon>
        <taxon>Insecta</taxon>
        <taxon>Pterygota</taxon>
        <taxon>Neoptera</taxon>
        <taxon>Endopterygota</taxon>
        <taxon>Hymenoptera</taxon>
        <taxon>Apocrita</taxon>
        <taxon>Proctotrupomorpha</taxon>
        <taxon>Chalcidoidea</taxon>
        <taxon>Aphelinidae</taxon>
        <taxon>Aphelininae</taxon>
        <taxon>Eretmocerus</taxon>
    </lineage>
</organism>
<protein>
    <submittedName>
        <fullName evidence="1">Uncharacterized protein</fullName>
    </submittedName>
</protein>
<keyword evidence="2" id="KW-1185">Reference proteome</keyword>
<name>A0ACC2PNT6_9HYME</name>
<dbReference type="EMBL" id="CM056741">
    <property type="protein sequence ID" value="KAJ8683445.1"/>
    <property type="molecule type" value="Genomic_DNA"/>
</dbReference>
<proteinExistence type="predicted"/>
<dbReference type="Proteomes" id="UP001239111">
    <property type="component" value="Chromosome 1"/>
</dbReference>
<evidence type="ECO:0000313" key="1">
    <source>
        <dbReference type="EMBL" id="KAJ8683445.1"/>
    </source>
</evidence>
<reference evidence="1" key="1">
    <citation type="submission" date="2023-04" db="EMBL/GenBank/DDBJ databases">
        <title>A chromosome-level genome assembly of the parasitoid wasp Eretmocerus hayati.</title>
        <authorList>
            <person name="Zhong Y."/>
            <person name="Liu S."/>
            <person name="Liu Y."/>
        </authorList>
    </citation>
    <scope>NUCLEOTIDE SEQUENCE</scope>
    <source>
        <strain evidence="1">ZJU_SS_LIU_2023</strain>
    </source>
</reference>
<sequence>MSQHYSSLAFHPRHKTTQCRIPLTSVIKHEATSVCRAVLNDKDDIEYATEIYKQTHQECNRNCASKPEPRICKYLFVVEEYSSMSKACYNCPDNLRDCIRKDCVPIDGVQKLIYTVNRQLPGPTIEVCHNDEIRVTVKNKLQSESTTIHWHGLKQEGTPYMDGVPFVTQCPIPPSTQFEYIFTATSHGTFFWHSHVGTQRADGFYGALIVHPSDYENKMNNLYDHDHHHMIVSDWMHLDGDSAIVKEYHDRIGINPVTLLVNGKGRFFYDGSKSFANTPVEIFKVKRGHKYRFRMINAAAEDCPIRVSVDNHKLLVISLDGQDVEEVNVDAIDIWSGERVDFVLNANQKPRNYWIRLRGFGLCSPTNNSVGAFQVARLWYISAPNRDPPSQVGYNIPKTLSTTRVLNPFQRGTESANCTSVNIPLLKSKAENDLSLKEKPDQQIYVSFDMYPIDNPDFHRKDLYGFNQVLESRRIGTLQLNHISLKLQSFPLLSQRDMITSSTFCNESTTKSNYCLTKHCACTHVLQIELNSVVELVLVDEGRYATINHPLHLHGHFFRVVSSVNLPNSTTVEQVKELDRLNMIKRNLDRAPIKDTIKAPGGGYTIVRFLADNPGYWFFHCHFEQHMMIGMALVFKVGEHEDFTPVPQGFPTCGDY</sequence>
<gene>
    <name evidence="1" type="ORF">QAD02_019237</name>
</gene>
<comment type="caution">
    <text evidence="1">The sequence shown here is derived from an EMBL/GenBank/DDBJ whole genome shotgun (WGS) entry which is preliminary data.</text>
</comment>
<evidence type="ECO:0000313" key="2">
    <source>
        <dbReference type="Proteomes" id="UP001239111"/>
    </source>
</evidence>